<name>A0AA41UBV5_9MICO</name>
<feature type="domain" description="HTH luxR-type" evidence="1">
    <location>
        <begin position="440"/>
        <end position="505"/>
    </location>
</feature>
<dbReference type="SMART" id="SM00421">
    <property type="entry name" value="HTH_LUXR"/>
    <property type="match status" value="1"/>
</dbReference>
<comment type="caution">
    <text evidence="3">The sequence shown here is derived from an EMBL/GenBank/DDBJ whole genome shotgun (WGS) entry which is preliminary data.</text>
</comment>
<dbReference type="Proteomes" id="UP001165405">
    <property type="component" value="Unassembled WGS sequence"/>
</dbReference>
<dbReference type="SUPFAM" id="SSF46894">
    <property type="entry name" value="C-terminal effector domain of the bipartite response regulators"/>
    <property type="match status" value="1"/>
</dbReference>
<feature type="domain" description="HD-GYP" evidence="2">
    <location>
        <begin position="249"/>
        <end position="445"/>
    </location>
</feature>
<dbReference type="SMART" id="SM00471">
    <property type="entry name" value="HDc"/>
    <property type="match status" value="1"/>
</dbReference>
<organism evidence="3 4">
    <name type="scientific">Antribacter soli</name>
    <dbReference type="NCBI Taxonomy" id="2910976"/>
    <lineage>
        <taxon>Bacteria</taxon>
        <taxon>Bacillati</taxon>
        <taxon>Actinomycetota</taxon>
        <taxon>Actinomycetes</taxon>
        <taxon>Micrococcales</taxon>
        <taxon>Promicromonosporaceae</taxon>
        <taxon>Antribacter</taxon>
    </lineage>
</organism>
<dbReference type="Gene3D" id="1.10.10.10">
    <property type="entry name" value="Winged helix-like DNA-binding domain superfamily/Winged helix DNA-binding domain"/>
    <property type="match status" value="1"/>
</dbReference>
<dbReference type="PRINTS" id="PR00038">
    <property type="entry name" value="HTHLUXR"/>
</dbReference>
<dbReference type="PANTHER" id="PTHR45228:SF4">
    <property type="entry name" value="LIPOPROTEIN"/>
    <property type="match status" value="1"/>
</dbReference>
<dbReference type="CDD" id="cd06170">
    <property type="entry name" value="LuxR_C_like"/>
    <property type="match status" value="1"/>
</dbReference>
<proteinExistence type="predicted"/>
<dbReference type="PROSITE" id="PS51832">
    <property type="entry name" value="HD_GYP"/>
    <property type="match status" value="1"/>
</dbReference>
<dbReference type="PROSITE" id="PS50043">
    <property type="entry name" value="HTH_LUXR_2"/>
    <property type="match status" value="1"/>
</dbReference>
<dbReference type="InterPro" id="IPR016032">
    <property type="entry name" value="Sig_transdc_resp-reg_C-effctor"/>
</dbReference>
<dbReference type="Gene3D" id="1.10.3210.10">
    <property type="entry name" value="Hypothetical protein af1432"/>
    <property type="match status" value="2"/>
</dbReference>
<evidence type="ECO:0000259" key="2">
    <source>
        <dbReference type="PROSITE" id="PS51832"/>
    </source>
</evidence>
<dbReference type="PANTHER" id="PTHR45228">
    <property type="entry name" value="CYCLIC DI-GMP PHOSPHODIESTERASE TM_0186-RELATED"/>
    <property type="match status" value="1"/>
</dbReference>
<protein>
    <submittedName>
        <fullName evidence="3">HD domain-containing protein</fullName>
    </submittedName>
</protein>
<evidence type="ECO:0000313" key="4">
    <source>
        <dbReference type="Proteomes" id="UP001165405"/>
    </source>
</evidence>
<dbReference type="Pfam" id="PF13487">
    <property type="entry name" value="HD_5"/>
    <property type="match status" value="1"/>
</dbReference>
<keyword evidence="4" id="KW-1185">Reference proteome</keyword>
<dbReference type="InterPro" id="IPR052020">
    <property type="entry name" value="Cyclic_di-GMP/3'3'-cGAMP_PDE"/>
</dbReference>
<dbReference type="RefSeq" id="WP_236089285.1">
    <property type="nucleotide sequence ID" value="NZ_JAKGSG010000031.1"/>
</dbReference>
<dbReference type="GO" id="GO:0003677">
    <property type="term" value="F:DNA binding"/>
    <property type="evidence" value="ECO:0007669"/>
    <property type="project" value="InterPro"/>
</dbReference>
<dbReference type="InterPro" id="IPR037522">
    <property type="entry name" value="HD_GYP_dom"/>
</dbReference>
<gene>
    <name evidence="3" type="ORF">L1785_10875</name>
</gene>
<reference evidence="3" key="1">
    <citation type="submission" date="2022-01" db="EMBL/GenBank/DDBJ databases">
        <title>Antribacter sp. nov., isolated from Guizhou of China.</title>
        <authorList>
            <person name="Chengliang C."/>
            <person name="Ya Z."/>
        </authorList>
    </citation>
    <scope>NUCLEOTIDE SEQUENCE</scope>
    <source>
        <strain evidence="3">KLBMP 9083</strain>
    </source>
</reference>
<dbReference type="Pfam" id="PF00196">
    <property type="entry name" value="GerE"/>
    <property type="match status" value="1"/>
</dbReference>
<dbReference type="InterPro" id="IPR003607">
    <property type="entry name" value="HD/PDEase_dom"/>
</dbReference>
<dbReference type="EMBL" id="JAKGSG010000031">
    <property type="protein sequence ID" value="MCF4121484.1"/>
    <property type="molecule type" value="Genomic_DNA"/>
</dbReference>
<dbReference type="SUPFAM" id="SSF109604">
    <property type="entry name" value="HD-domain/PDEase-like"/>
    <property type="match status" value="1"/>
</dbReference>
<sequence>MFRLLGLLGGLAAVTDLGTGAATDESLARAVVACRLARVLGCEAEAVHDVVYVSLLEHVGCTAYSVELAAALGDDVVATRMSLRADLTRTREALGTLVPALAGATGRSRAAVAVALLRHSSAIDREGPAATCEVAREASRRLGLTEPVQDALGHTTASWDGRGVPAVAGGAIPLATRLTHVASIATTFTLLESRDRARAEVRRRAGTALDPELSAALADRADEVLDGIGEVDAYELLLDAEPDPVRLVDGARVEQVARVFGDMVDLKSPWLHGHSSAVAELTALAGRRVGLAEDTVGRLRCAGHLHDIGRAGVSSRVWNKAGPLSATERDQARLHPYHGERIVARVPALAGVAPLVGRHHERLDGSGYPHGALAADLSMEARVLAAADAYQTWLEGRPHDPPRPATESADRVLAEVRAGRLDGDAVEAVLGAAGHRGNGRRVRPAGLTSRQVEVLRLVAAGLSNKEVAARLVISPRTAEHHIQDVYSRIGVATRAGAALFAMEHGLFGGPPADDGAGADDGPPAAQDW</sequence>
<dbReference type="GO" id="GO:0006355">
    <property type="term" value="P:regulation of DNA-templated transcription"/>
    <property type="evidence" value="ECO:0007669"/>
    <property type="project" value="InterPro"/>
</dbReference>
<dbReference type="AlphaFoldDB" id="A0AA41UBV5"/>
<evidence type="ECO:0000313" key="3">
    <source>
        <dbReference type="EMBL" id="MCF4121484.1"/>
    </source>
</evidence>
<evidence type="ECO:0000259" key="1">
    <source>
        <dbReference type="PROSITE" id="PS50043"/>
    </source>
</evidence>
<accession>A0AA41UBV5</accession>
<dbReference type="InterPro" id="IPR036388">
    <property type="entry name" value="WH-like_DNA-bd_sf"/>
</dbReference>
<dbReference type="InterPro" id="IPR000792">
    <property type="entry name" value="Tscrpt_reg_LuxR_C"/>
</dbReference>
<dbReference type="CDD" id="cd00077">
    <property type="entry name" value="HDc"/>
    <property type="match status" value="1"/>
</dbReference>